<dbReference type="Pfam" id="PF01972">
    <property type="entry name" value="SDH_protease"/>
    <property type="match status" value="1"/>
</dbReference>
<gene>
    <name evidence="1" type="ORF">SAMN02982985_02578</name>
</gene>
<dbReference type="SUPFAM" id="SSF52096">
    <property type="entry name" value="ClpP/crotonase"/>
    <property type="match status" value="1"/>
</dbReference>
<dbReference type="EMBL" id="FOTW01000011">
    <property type="protein sequence ID" value="SFM05772.1"/>
    <property type="molecule type" value="Genomic_DNA"/>
</dbReference>
<dbReference type="PANTHER" id="PTHR35984">
    <property type="entry name" value="PERIPLASMIC SERINE PROTEASE"/>
    <property type="match status" value="1"/>
</dbReference>
<dbReference type="Gene3D" id="3.90.226.10">
    <property type="entry name" value="2-enoyl-CoA Hydratase, Chain A, domain 1"/>
    <property type="match status" value="1"/>
</dbReference>
<dbReference type="InterPro" id="IPR029045">
    <property type="entry name" value="ClpP/crotonase-like_dom_sf"/>
</dbReference>
<dbReference type="PANTHER" id="PTHR35984:SF1">
    <property type="entry name" value="PERIPLASMIC SERINE PROTEASE"/>
    <property type="match status" value="1"/>
</dbReference>
<keyword evidence="2" id="KW-1185">Reference proteome</keyword>
<dbReference type="GO" id="GO:0016020">
    <property type="term" value="C:membrane"/>
    <property type="evidence" value="ECO:0007669"/>
    <property type="project" value="InterPro"/>
</dbReference>
<reference evidence="1 2" key="1">
    <citation type="submission" date="2016-10" db="EMBL/GenBank/DDBJ databases">
        <authorList>
            <person name="de Groot N.N."/>
        </authorList>
    </citation>
    <scope>NUCLEOTIDE SEQUENCE [LARGE SCALE GENOMIC DNA]</scope>
    <source>
        <strain evidence="1 2">ATCC 43154</strain>
    </source>
</reference>
<name>A0A1I4MR12_9BURK</name>
<dbReference type="InterPro" id="IPR002825">
    <property type="entry name" value="Pept_S49_ser-pept_pro"/>
</dbReference>
<protein>
    <submittedName>
        <fullName evidence="1">Serine dehydrogenase proteinase</fullName>
    </submittedName>
</protein>
<dbReference type="RefSeq" id="WP_245774235.1">
    <property type="nucleotide sequence ID" value="NZ_FOTW01000011.1"/>
</dbReference>
<evidence type="ECO:0000313" key="2">
    <source>
        <dbReference type="Proteomes" id="UP000199470"/>
    </source>
</evidence>
<organism evidence="1 2">
    <name type="scientific">Rugamonas rubra</name>
    <dbReference type="NCBI Taxonomy" id="758825"/>
    <lineage>
        <taxon>Bacteria</taxon>
        <taxon>Pseudomonadati</taxon>
        <taxon>Pseudomonadota</taxon>
        <taxon>Betaproteobacteria</taxon>
        <taxon>Burkholderiales</taxon>
        <taxon>Oxalobacteraceae</taxon>
        <taxon>Telluria group</taxon>
        <taxon>Rugamonas</taxon>
    </lineage>
</organism>
<proteinExistence type="predicted"/>
<evidence type="ECO:0000313" key="1">
    <source>
        <dbReference type="EMBL" id="SFM05772.1"/>
    </source>
</evidence>
<dbReference type="Proteomes" id="UP000199470">
    <property type="component" value="Unassembled WGS sequence"/>
</dbReference>
<dbReference type="STRING" id="758825.SAMN02982985_02578"/>
<dbReference type="AlphaFoldDB" id="A0A1I4MR12"/>
<sequence length="293" mass="32639">MSAPLHLLHSLRGIELARDSRVLLLAASHLDMELLPPLYEQLRGIGPCERLDVVLHCRGGEVNAARRIALLLRRHARQLAFIVPYYCQSAATILCLAADQIVAGEMALFSPIDPLLHGGGDDGAATTLSCMDIKRFGDMAADWFGADSQQAREQSLELLCNSVFPPTLTAFYRRSEELRQIGEELLAHQLPRLDGAARRRIVEQLMYGYHSHDYAIDGDELGRLGLRVERHEQVEQLAWQLSTVFQAAVGGSARQSVEQPWHDVLLASSDGLRLRQHRADGLLPAWSETQVLR</sequence>
<accession>A0A1I4MR12</accession>